<evidence type="ECO:0000313" key="3">
    <source>
        <dbReference type="Proteomes" id="UP000549250"/>
    </source>
</evidence>
<sequence length="40" mass="4501">MQPRRKRGNRYLKKMTMPGIQRIVAGMLFVVALGLVSGLL</sequence>
<feature type="transmembrane region" description="Helical" evidence="1">
    <location>
        <begin position="20"/>
        <end position="39"/>
    </location>
</feature>
<reference evidence="2 3" key="1">
    <citation type="submission" date="2020-08" db="EMBL/GenBank/DDBJ databases">
        <title>Genomic Encyclopedia of Type Strains, Phase III (KMG-III): the genomes of soil and plant-associated and newly described type strains.</title>
        <authorList>
            <person name="Whitman W."/>
        </authorList>
    </citation>
    <scope>NUCLEOTIDE SEQUENCE [LARGE SCALE GENOMIC DNA]</scope>
    <source>
        <strain evidence="2 3">CECT 4462</strain>
    </source>
</reference>
<dbReference type="AlphaFoldDB" id="A0A839T4U2"/>
<accession>A0A839T4U2</accession>
<protein>
    <submittedName>
        <fullName evidence="2">Uncharacterized protein</fullName>
    </submittedName>
</protein>
<comment type="caution">
    <text evidence="2">The sequence shown here is derived from an EMBL/GenBank/DDBJ whole genome shotgun (WGS) entry which is preliminary data.</text>
</comment>
<dbReference type="Proteomes" id="UP000549250">
    <property type="component" value="Unassembled WGS sequence"/>
</dbReference>
<gene>
    <name evidence="2" type="ORF">FHR87_002971</name>
</gene>
<evidence type="ECO:0000256" key="1">
    <source>
        <dbReference type="SAM" id="Phobius"/>
    </source>
</evidence>
<dbReference type="RefSeq" id="WP_275944084.1">
    <property type="nucleotide sequence ID" value="NZ_JACHXI010000016.1"/>
</dbReference>
<evidence type="ECO:0000313" key="2">
    <source>
        <dbReference type="EMBL" id="MBB3104551.1"/>
    </source>
</evidence>
<keyword evidence="3" id="KW-1185">Reference proteome</keyword>
<organism evidence="2 3">
    <name type="scientific">Azomonas macrocytogenes</name>
    <name type="common">Azotobacter macrocytogenes</name>
    <dbReference type="NCBI Taxonomy" id="69962"/>
    <lineage>
        <taxon>Bacteria</taxon>
        <taxon>Pseudomonadati</taxon>
        <taxon>Pseudomonadota</taxon>
        <taxon>Gammaproteobacteria</taxon>
        <taxon>Pseudomonadales</taxon>
        <taxon>Pseudomonadaceae</taxon>
        <taxon>Azomonas</taxon>
    </lineage>
</organism>
<keyword evidence="1" id="KW-0472">Membrane</keyword>
<proteinExistence type="predicted"/>
<keyword evidence="1" id="KW-1133">Transmembrane helix</keyword>
<keyword evidence="1" id="KW-0812">Transmembrane</keyword>
<dbReference type="EMBL" id="JACHXI010000016">
    <property type="protein sequence ID" value="MBB3104551.1"/>
    <property type="molecule type" value="Genomic_DNA"/>
</dbReference>
<name>A0A839T4U2_AZOMA</name>